<dbReference type="Proteomes" id="UP000499080">
    <property type="component" value="Unassembled WGS sequence"/>
</dbReference>
<comment type="caution">
    <text evidence="2">The sequence shown here is derived from an EMBL/GenBank/DDBJ whole genome shotgun (WGS) entry which is preliminary data.</text>
</comment>
<protein>
    <submittedName>
        <fullName evidence="2">Uncharacterized protein</fullName>
    </submittedName>
</protein>
<accession>A0A4Y2VNA7</accession>
<dbReference type="AlphaFoldDB" id="A0A4Y2VNA7"/>
<reference evidence="2 3" key="1">
    <citation type="journal article" date="2019" name="Sci. Rep.">
        <title>Orb-weaving spider Araneus ventricosus genome elucidates the spidroin gene catalogue.</title>
        <authorList>
            <person name="Kono N."/>
            <person name="Nakamura H."/>
            <person name="Ohtoshi R."/>
            <person name="Moran D.A.P."/>
            <person name="Shinohara A."/>
            <person name="Yoshida Y."/>
            <person name="Fujiwara M."/>
            <person name="Mori M."/>
            <person name="Tomita M."/>
            <person name="Arakawa K."/>
        </authorList>
    </citation>
    <scope>NUCLEOTIDE SEQUENCE [LARGE SCALE GENOMIC DNA]</scope>
</reference>
<feature type="region of interest" description="Disordered" evidence="1">
    <location>
        <begin position="1"/>
        <end position="21"/>
    </location>
</feature>
<proteinExistence type="predicted"/>
<evidence type="ECO:0000313" key="2">
    <source>
        <dbReference type="EMBL" id="GBO25190.1"/>
    </source>
</evidence>
<evidence type="ECO:0000313" key="3">
    <source>
        <dbReference type="Proteomes" id="UP000499080"/>
    </source>
</evidence>
<organism evidence="2 3">
    <name type="scientific">Araneus ventricosus</name>
    <name type="common">Orbweaver spider</name>
    <name type="synonym">Epeira ventricosa</name>
    <dbReference type="NCBI Taxonomy" id="182803"/>
    <lineage>
        <taxon>Eukaryota</taxon>
        <taxon>Metazoa</taxon>
        <taxon>Ecdysozoa</taxon>
        <taxon>Arthropoda</taxon>
        <taxon>Chelicerata</taxon>
        <taxon>Arachnida</taxon>
        <taxon>Araneae</taxon>
        <taxon>Araneomorphae</taxon>
        <taxon>Entelegynae</taxon>
        <taxon>Araneoidea</taxon>
        <taxon>Araneidae</taxon>
        <taxon>Araneus</taxon>
    </lineage>
</organism>
<dbReference type="EMBL" id="BGPR01048170">
    <property type="protein sequence ID" value="GBO25190.1"/>
    <property type="molecule type" value="Genomic_DNA"/>
</dbReference>
<keyword evidence="3" id="KW-1185">Reference proteome</keyword>
<name>A0A4Y2VNA7_ARAVE</name>
<evidence type="ECO:0000256" key="1">
    <source>
        <dbReference type="SAM" id="MobiDB-lite"/>
    </source>
</evidence>
<sequence length="95" mass="10774">MDQGCNTHPVRKPDVKPKGEIPSVPIDNQLSFGKQKIIVNYSTAFWDLQLIGDTPAFLFRVGVQKGLRYWNNTPTSKQNLLLSGLWPLKLYALVF</sequence>
<gene>
    <name evidence="2" type="ORF">AVEN_176574_1</name>
</gene>